<dbReference type="EMBL" id="KN846959">
    <property type="protein sequence ID" value="KIW67630.1"/>
    <property type="molecule type" value="Genomic_DNA"/>
</dbReference>
<name>A0A0D2FLN3_9EURO</name>
<sequence>MAFESQPSVMPNHPGHSSIAQAHGRQRPHLAIPTGDQDHVDTSQVNSIFTKLEELLAHTCFQHYSSIIQDLFEADHQHWHILCFLRLQSPCALFQRHHTSIYYNPPPDLFDLVAQIREDKSWQTQGPKVLARLGSVRRLSGSSWPDSRGSGLSPYQATHLTPATRSVHSASRESQSLVPPGIQYGRVGSGYQCSSQGAGSSVAAGSPTPTEGYISVGNAGRTAPPGHCFYCPSRNCSRSYPRKGYTRQGHYENHMQTRHAEWPTHDPLTSLQEIPTHEYPSASNMHEHTVSMTSAGVRWPTTPQPQPQPRFAVSTPHTPLHSLFEPGSERPSTPNPDTVFTDTLQSGTVVGSSQGVWCPLDIQQNYFPQSSQPMSNSNQSFHPTDCYMQG</sequence>
<evidence type="ECO:0000313" key="3">
    <source>
        <dbReference type="Proteomes" id="UP000054266"/>
    </source>
</evidence>
<dbReference type="AlphaFoldDB" id="A0A0D2FLN3"/>
<proteinExistence type="predicted"/>
<evidence type="ECO:0000313" key="2">
    <source>
        <dbReference type="EMBL" id="KIW67630.1"/>
    </source>
</evidence>
<feature type="region of interest" description="Disordered" evidence="1">
    <location>
        <begin position="1"/>
        <end position="39"/>
    </location>
</feature>
<reference evidence="2 3" key="1">
    <citation type="submission" date="2015-01" db="EMBL/GenBank/DDBJ databases">
        <title>The Genome Sequence of Capronia semiimmersa CBS27337.</title>
        <authorList>
            <consortium name="The Broad Institute Genomics Platform"/>
            <person name="Cuomo C."/>
            <person name="de Hoog S."/>
            <person name="Gorbushina A."/>
            <person name="Stielow B."/>
            <person name="Teixiera M."/>
            <person name="Abouelleil A."/>
            <person name="Chapman S.B."/>
            <person name="Priest M."/>
            <person name="Young S.K."/>
            <person name="Wortman J."/>
            <person name="Nusbaum C."/>
            <person name="Birren B."/>
        </authorList>
    </citation>
    <scope>NUCLEOTIDE SEQUENCE [LARGE SCALE GENOMIC DNA]</scope>
    <source>
        <strain evidence="2 3">CBS 27337</strain>
    </source>
</reference>
<dbReference type="HOGENOM" id="CLU_677940_0_0_1"/>
<dbReference type="Proteomes" id="UP000054266">
    <property type="component" value="Unassembled WGS sequence"/>
</dbReference>
<evidence type="ECO:0000256" key="1">
    <source>
        <dbReference type="SAM" id="MobiDB-lite"/>
    </source>
</evidence>
<feature type="compositionally biased region" description="Low complexity" evidence="1">
    <location>
        <begin position="370"/>
        <end position="380"/>
    </location>
</feature>
<organism evidence="2 3">
    <name type="scientific">Phialophora macrospora</name>
    <dbReference type="NCBI Taxonomy" id="1851006"/>
    <lineage>
        <taxon>Eukaryota</taxon>
        <taxon>Fungi</taxon>
        <taxon>Dikarya</taxon>
        <taxon>Ascomycota</taxon>
        <taxon>Pezizomycotina</taxon>
        <taxon>Eurotiomycetes</taxon>
        <taxon>Chaetothyriomycetidae</taxon>
        <taxon>Chaetothyriales</taxon>
        <taxon>Herpotrichiellaceae</taxon>
        <taxon>Phialophora</taxon>
    </lineage>
</organism>
<protein>
    <submittedName>
        <fullName evidence="2">Uncharacterized protein</fullName>
    </submittedName>
</protein>
<keyword evidence="3" id="KW-1185">Reference proteome</keyword>
<accession>A0A0D2FLN3</accession>
<gene>
    <name evidence="2" type="ORF">PV04_06867</name>
</gene>
<feature type="region of interest" description="Disordered" evidence="1">
    <location>
        <begin position="370"/>
        <end position="390"/>
    </location>
</feature>